<dbReference type="PANTHER" id="PTHR43798:SF33">
    <property type="entry name" value="HYDROLASE, PUTATIVE (AFU_ORTHOLOGUE AFUA_2G14860)-RELATED"/>
    <property type="match status" value="1"/>
</dbReference>
<dbReference type="Proteomes" id="UP000075260">
    <property type="component" value="Unassembled WGS sequence"/>
</dbReference>
<feature type="chain" id="PRO_5007566933" description="AB hydrolase-1 domain-containing protein" evidence="1">
    <location>
        <begin position="34"/>
        <end position="332"/>
    </location>
</feature>
<dbReference type="InterPro" id="IPR050266">
    <property type="entry name" value="AB_hydrolase_sf"/>
</dbReference>
<sequence>MNLRFRTLKHHRSSVVGAALLAMASAGLPVARADSGPLERTPATYRVTDPYARSVEREIHGFRVDPPCAATSVVLLLHGLSYGAEAWDFSPEQGYSYARTLADAGYTVVAIDRLGYGASPLDDGYRATVDVHAEFAHQIVQQLRGEFAHVAIGGHSAGAEISELEAGLFNDVDALIAMGYHQFPSTRFLVDFATGDIPRALRSDYEYFLGTPSHRAQMFYTAAAEPWVVAADTAAAHLTPSGEILTITLQPSRVLAPFVRVPVLLQLADGDRLFPAAFAPLAAASFIHSPSVTLDTVRQAGHTYMLHRSGPAAGERIAGWLRGRPETPSCLP</sequence>
<evidence type="ECO:0000259" key="2">
    <source>
        <dbReference type="Pfam" id="PF12697"/>
    </source>
</evidence>
<dbReference type="EMBL" id="JEMA01000458">
    <property type="protein sequence ID" value="KYF69619.1"/>
    <property type="molecule type" value="Genomic_DNA"/>
</dbReference>
<dbReference type="GO" id="GO:0016020">
    <property type="term" value="C:membrane"/>
    <property type="evidence" value="ECO:0007669"/>
    <property type="project" value="TreeGrafter"/>
</dbReference>
<proteinExistence type="predicted"/>
<dbReference type="InterPro" id="IPR000073">
    <property type="entry name" value="AB_hydrolase_1"/>
</dbReference>
<feature type="signal peptide" evidence="1">
    <location>
        <begin position="1"/>
        <end position="33"/>
    </location>
</feature>
<dbReference type="InterPro" id="IPR029058">
    <property type="entry name" value="AB_hydrolase_fold"/>
</dbReference>
<evidence type="ECO:0000256" key="1">
    <source>
        <dbReference type="SAM" id="SignalP"/>
    </source>
</evidence>
<gene>
    <name evidence="3" type="ORF">BE15_27670</name>
</gene>
<dbReference type="PANTHER" id="PTHR43798">
    <property type="entry name" value="MONOACYLGLYCEROL LIPASE"/>
    <property type="match status" value="1"/>
</dbReference>
<dbReference type="RefSeq" id="WP_061608241.1">
    <property type="nucleotide sequence ID" value="NZ_JEMA01000458.1"/>
</dbReference>
<dbReference type="OrthoDB" id="4276066at2"/>
<protein>
    <recommendedName>
        <fullName evidence="2">AB hydrolase-1 domain-containing protein</fullName>
    </recommendedName>
</protein>
<dbReference type="AlphaFoldDB" id="A0A150QNT0"/>
<accession>A0A150QNT0</accession>
<comment type="caution">
    <text evidence="3">The sequence shown here is derived from an EMBL/GenBank/DDBJ whole genome shotgun (WGS) entry which is preliminary data.</text>
</comment>
<evidence type="ECO:0000313" key="4">
    <source>
        <dbReference type="Proteomes" id="UP000075260"/>
    </source>
</evidence>
<feature type="domain" description="AB hydrolase-1" evidence="2">
    <location>
        <begin position="74"/>
        <end position="307"/>
    </location>
</feature>
<dbReference type="SUPFAM" id="SSF53474">
    <property type="entry name" value="alpha/beta-Hydrolases"/>
    <property type="match status" value="1"/>
</dbReference>
<dbReference type="Pfam" id="PF12697">
    <property type="entry name" value="Abhydrolase_6"/>
    <property type="match status" value="1"/>
</dbReference>
<dbReference type="Gene3D" id="3.40.50.1820">
    <property type="entry name" value="alpha/beta hydrolase"/>
    <property type="match status" value="1"/>
</dbReference>
<reference evidence="3 4" key="1">
    <citation type="submission" date="2014-02" db="EMBL/GenBank/DDBJ databases">
        <title>The small core and large imbalanced accessory genome model reveals a collaborative survival strategy of Sorangium cellulosum strains in nature.</title>
        <authorList>
            <person name="Han K."/>
            <person name="Peng R."/>
            <person name="Blom J."/>
            <person name="Li Y.-Z."/>
        </authorList>
    </citation>
    <scope>NUCLEOTIDE SEQUENCE [LARGE SCALE GENOMIC DNA]</scope>
    <source>
        <strain evidence="3 4">So0008-312</strain>
    </source>
</reference>
<organism evidence="3 4">
    <name type="scientific">Sorangium cellulosum</name>
    <name type="common">Polyangium cellulosum</name>
    <dbReference type="NCBI Taxonomy" id="56"/>
    <lineage>
        <taxon>Bacteria</taxon>
        <taxon>Pseudomonadati</taxon>
        <taxon>Myxococcota</taxon>
        <taxon>Polyangia</taxon>
        <taxon>Polyangiales</taxon>
        <taxon>Polyangiaceae</taxon>
        <taxon>Sorangium</taxon>
    </lineage>
</organism>
<evidence type="ECO:0000313" key="3">
    <source>
        <dbReference type="EMBL" id="KYF69619.1"/>
    </source>
</evidence>
<name>A0A150QNT0_SORCE</name>
<keyword evidence="1" id="KW-0732">Signal</keyword>